<sequence>MATELENEWSEITNDAGINYDKKQYWWSKIIQNYSSEGRQYHDIQSLDEKFKYFSSIKSQLKNPVAVAFALFFQYLEYNPKSIDYNKKNIELFTTFFSDCELGLESPLYSEVLSLLEAADTSSTEEHKTDGAIGSEDRHYFLDLDMVVLGSEPEQYIIYANKVKEEYHFLPQPVYNDLRVKVLQNFLQIPNIFATKEFREKYEAQARSNIQKEVDSLK</sequence>
<organism evidence="1">
    <name type="scientific">Graphocephala atropunctata</name>
    <dbReference type="NCBI Taxonomy" id="36148"/>
    <lineage>
        <taxon>Eukaryota</taxon>
        <taxon>Metazoa</taxon>
        <taxon>Ecdysozoa</taxon>
        <taxon>Arthropoda</taxon>
        <taxon>Hexapoda</taxon>
        <taxon>Insecta</taxon>
        <taxon>Pterygota</taxon>
        <taxon>Neoptera</taxon>
        <taxon>Paraneoptera</taxon>
        <taxon>Hemiptera</taxon>
        <taxon>Auchenorrhyncha</taxon>
        <taxon>Membracoidea</taxon>
        <taxon>Cicadellidae</taxon>
        <taxon>Cicadellinae</taxon>
        <taxon>Cicadellini</taxon>
        <taxon>Graphocephala</taxon>
    </lineage>
</organism>
<evidence type="ECO:0000313" key="1">
    <source>
        <dbReference type="EMBL" id="JAT18482.1"/>
    </source>
</evidence>
<dbReference type="EMBL" id="GEBQ01021495">
    <property type="protein sequence ID" value="JAT18482.1"/>
    <property type="molecule type" value="Transcribed_RNA"/>
</dbReference>
<dbReference type="AlphaFoldDB" id="A0A1B6L420"/>
<dbReference type="PANTHER" id="PTHR21174">
    <property type="match status" value="1"/>
</dbReference>
<dbReference type="InterPro" id="IPR009218">
    <property type="entry name" value="HD_phosphohydro"/>
</dbReference>
<reference evidence="1" key="1">
    <citation type="submission" date="2015-11" db="EMBL/GenBank/DDBJ databases">
        <title>De novo transcriptome assembly of four potential Pierce s Disease insect vectors from Arizona vineyards.</title>
        <authorList>
            <person name="Tassone E.E."/>
        </authorList>
    </citation>
    <scope>NUCLEOTIDE SEQUENCE</scope>
</reference>
<accession>A0A1B6L420</accession>
<proteinExistence type="predicted"/>
<name>A0A1B6L420_9HEMI</name>
<dbReference type="PIRSF" id="PIRSF035170">
    <property type="entry name" value="HD_phosphohydro"/>
    <property type="match status" value="1"/>
</dbReference>
<dbReference type="PANTHER" id="PTHR21174:SF0">
    <property type="entry name" value="HD PHOSPHOHYDROLASE FAMILY PROTEIN-RELATED"/>
    <property type="match status" value="1"/>
</dbReference>
<gene>
    <name evidence="1" type="ORF">g.2016</name>
</gene>
<protein>
    <submittedName>
        <fullName evidence="1">Uncharacterized protein</fullName>
    </submittedName>
</protein>